<protein>
    <submittedName>
        <fullName evidence="3">Phospholipid/cholesterol/gamma-HCH transport system permease protein</fullName>
    </submittedName>
</protein>
<evidence type="ECO:0000256" key="2">
    <source>
        <dbReference type="SAM" id="Phobius"/>
    </source>
</evidence>
<feature type="region of interest" description="Disordered" evidence="1">
    <location>
        <begin position="1"/>
        <end position="35"/>
    </location>
</feature>
<feature type="transmembrane region" description="Helical" evidence="2">
    <location>
        <begin position="92"/>
        <end position="120"/>
    </location>
</feature>
<keyword evidence="2" id="KW-1133">Transmembrane helix</keyword>
<name>A0ABS4QJF9_9NOCA</name>
<dbReference type="EMBL" id="JAGGMR010000001">
    <property type="protein sequence ID" value="MBP2191815.1"/>
    <property type="molecule type" value="Genomic_DNA"/>
</dbReference>
<accession>A0ABS4QJF9</accession>
<dbReference type="Pfam" id="PF02405">
    <property type="entry name" value="MlaE"/>
    <property type="match status" value="1"/>
</dbReference>
<dbReference type="Proteomes" id="UP001519325">
    <property type="component" value="Unassembled WGS sequence"/>
</dbReference>
<feature type="compositionally biased region" description="Pro residues" evidence="1">
    <location>
        <begin position="8"/>
        <end position="25"/>
    </location>
</feature>
<reference evidence="3 4" key="1">
    <citation type="submission" date="2021-03" db="EMBL/GenBank/DDBJ databases">
        <title>Sequencing the genomes of 1000 actinobacteria strains.</title>
        <authorList>
            <person name="Klenk H.-P."/>
        </authorList>
    </citation>
    <scope>NUCLEOTIDE SEQUENCE [LARGE SCALE GENOMIC DNA]</scope>
    <source>
        <strain evidence="3 4">DSM 45516</strain>
    </source>
</reference>
<proteinExistence type="predicted"/>
<keyword evidence="2" id="KW-0812">Transmembrane</keyword>
<sequence>MSMTSPGTRPPEQVPPQPDSPPGPPARSSGRIDGYGQSVRDGASTFWNEHPKRAVDTFGRQLSMGRELIVGLIVSLVRGQFNWREFVRQCGFMASVSAIPTMIVAIPVGVVVSLQVSLVIKQVGADSFVGAAVGIGVVKQGAPLVTSLMIAGAVGSAICADLGSRTIREEIDAMRTMAVDPLQRLVGPRLLAATVVSTLLCGLVVFVGFAATYGFFIYVDGGTPGSFLSAFVGFANSNDLLIAFFKSALFGVFTAIIAGYHGLHARGGPAGVANAVNAAVVQSALVLFGVNVLISQIYNSLVPSQLG</sequence>
<dbReference type="InterPro" id="IPR030802">
    <property type="entry name" value="Permease_MalE"/>
</dbReference>
<comment type="caution">
    <text evidence="3">The sequence shown here is derived from an EMBL/GenBank/DDBJ whole genome shotgun (WGS) entry which is preliminary data.</text>
</comment>
<feature type="transmembrane region" description="Helical" evidence="2">
    <location>
        <begin position="190"/>
        <end position="219"/>
    </location>
</feature>
<organism evidence="3 4">
    <name type="scientific">Nocardia goodfellowii</name>
    <dbReference type="NCBI Taxonomy" id="882446"/>
    <lineage>
        <taxon>Bacteria</taxon>
        <taxon>Bacillati</taxon>
        <taxon>Actinomycetota</taxon>
        <taxon>Actinomycetes</taxon>
        <taxon>Mycobacteriales</taxon>
        <taxon>Nocardiaceae</taxon>
        <taxon>Nocardia</taxon>
    </lineage>
</organism>
<feature type="transmembrane region" description="Helical" evidence="2">
    <location>
        <begin position="239"/>
        <end position="263"/>
    </location>
</feature>
<keyword evidence="2" id="KW-0472">Membrane</keyword>
<evidence type="ECO:0000313" key="3">
    <source>
        <dbReference type="EMBL" id="MBP2191815.1"/>
    </source>
</evidence>
<dbReference type="PANTHER" id="PTHR30188">
    <property type="entry name" value="ABC TRANSPORTER PERMEASE PROTEIN-RELATED"/>
    <property type="match status" value="1"/>
</dbReference>
<evidence type="ECO:0000256" key="1">
    <source>
        <dbReference type="SAM" id="MobiDB-lite"/>
    </source>
</evidence>
<feature type="transmembrane region" description="Helical" evidence="2">
    <location>
        <begin position="275"/>
        <end position="298"/>
    </location>
</feature>
<gene>
    <name evidence="3" type="ORF">BJ987_004716</name>
</gene>
<keyword evidence="4" id="KW-1185">Reference proteome</keyword>
<evidence type="ECO:0000313" key="4">
    <source>
        <dbReference type="Proteomes" id="UP001519325"/>
    </source>
</evidence>
<feature type="transmembrane region" description="Helical" evidence="2">
    <location>
        <begin position="140"/>
        <end position="160"/>
    </location>
</feature>
<dbReference type="PANTHER" id="PTHR30188:SF4">
    <property type="entry name" value="PROTEIN TRIGALACTOSYLDIACYLGLYCEROL 1, CHLOROPLASTIC"/>
    <property type="match status" value="1"/>
</dbReference>